<evidence type="ECO:0000256" key="1">
    <source>
        <dbReference type="ARBA" id="ARBA00022737"/>
    </source>
</evidence>
<feature type="repeat" description="TPR" evidence="3">
    <location>
        <begin position="89"/>
        <end position="122"/>
    </location>
</feature>
<keyword evidence="2 3" id="KW-0802">TPR repeat</keyword>
<protein>
    <submittedName>
        <fullName evidence="5">Tetratricopeptide repeat protein</fullName>
    </submittedName>
</protein>
<dbReference type="PROSITE" id="PS50293">
    <property type="entry name" value="TPR_REGION"/>
    <property type="match status" value="1"/>
</dbReference>
<dbReference type="RefSeq" id="WP_201429884.1">
    <property type="nucleotide sequence ID" value="NZ_JAEQBW010000001.1"/>
</dbReference>
<gene>
    <name evidence="5" type="ORF">JKA74_04115</name>
</gene>
<evidence type="ECO:0000256" key="2">
    <source>
        <dbReference type="ARBA" id="ARBA00022803"/>
    </source>
</evidence>
<name>A0A934WWG1_9BACT</name>
<dbReference type="PANTHER" id="PTHR44858:SF1">
    <property type="entry name" value="UDP-N-ACETYLGLUCOSAMINE--PEPTIDE N-ACETYLGLUCOSAMINYLTRANSFERASE SPINDLY-RELATED"/>
    <property type="match status" value="1"/>
</dbReference>
<dbReference type="Pfam" id="PF13181">
    <property type="entry name" value="TPR_8"/>
    <property type="match status" value="1"/>
</dbReference>
<dbReference type="SMART" id="SM00028">
    <property type="entry name" value="TPR"/>
    <property type="match status" value="4"/>
</dbReference>
<evidence type="ECO:0000256" key="4">
    <source>
        <dbReference type="SAM" id="SignalP"/>
    </source>
</evidence>
<evidence type="ECO:0000313" key="5">
    <source>
        <dbReference type="EMBL" id="MBK6264212.1"/>
    </source>
</evidence>
<dbReference type="Pfam" id="PF00515">
    <property type="entry name" value="TPR_1"/>
    <property type="match status" value="1"/>
</dbReference>
<dbReference type="InterPro" id="IPR011990">
    <property type="entry name" value="TPR-like_helical_dom_sf"/>
</dbReference>
<dbReference type="Pfam" id="PF12895">
    <property type="entry name" value="ANAPC3"/>
    <property type="match status" value="1"/>
</dbReference>
<evidence type="ECO:0000313" key="6">
    <source>
        <dbReference type="Proteomes" id="UP000611723"/>
    </source>
</evidence>
<accession>A0A934WWG1</accession>
<dbReference type="Gene3D" id="1.25.40.10">
    <property type="entry name" value="Tetratricopeptide repeat domain"/>
    <property type="match status" value="2"/>
</dbReference>
<keyword evidence="1" id="KW-0677">Repeat</keyword>
<organism evidence="5 6">
    <name type="scientific">Marivirga aurantiaca</name>
    <dbReference type="NCBI Taxonomy" id="2802615"/>
    <lineage>
        <taxon>Bacteria</taxon>
        <taxon>Pseudomonadati</taxon>
        <taxon>Bacteroidota</taxon>
        <taxon>Cytophagia</taxon>
        <taxon>Cytophagales</taxon>
        <taxon>Marivirgaceae</taxon>
        <taxon>Marivirga</taxon>
    </lineage>
</organism>
<dbReference type="SUPFAM" id="SSF48452">
    <property type="entry name" value="TPR-like"/>
    <property type="match status" value="1"/>
</dbReference>
<reference evidence="5" key="1">
    <citation type="submission" date="2021-01" db="EMBL/GenBank/DDBJ databases">
        <title>Marivirga aurantiaca sp. nov., isolated from intertidal surface sediments.</title>
        <authorList>
            <person name="Zhang M."/>
        </authorList>
    </citation>
    <scope>NUCLEOTIDE SEQUENCE</scope>
    <source>
        <strain evidence="5">S37H4</strain>
    </source>
</reference>
<dbReference type="InterPro" id="IPR019734">
    <property type="entry name" value="TPR_rpt"/>
</dbReference>
<keyword evidence="4" id="KW-0732">Signal</keyword>
<dbReference type="InterPro" id="IPR050498">
    <property type="entry name" value="Ycf3"/>
</dbReference>
<dbReference type="Proteomes" id="UP000611723">
    <property type="component" value="Unassembled WGS sequence"/>
</dbReference>
<feature type="chain" id="PRO_5038048220" evidence="4">
    <location>
        <begin position="19"/>
        <end position="200"/>
    </location>
</feature>
<feature type="repeat" description="TPR" evidence="3">
    <location>
        <begin position="55"/>
        <end position="88"/>
    </location>
</feature>
<dbReference type="PANTHER" id="PTHR44858">
    <property type="entry name" value="TETRATRICOPEPTIDE REPEAT PROTEIN 6"/>
    <property type="match status" value="1"/>
</dbReference>
<comment type="caution">
    <text evidence="5">The sequence shown here is derived from an EMBL/GenBank/DDBJ whole genome shotgun (WGS) entry which is preliminary data.</text>
</comment>
<feature type="signal peptide" evidence="4">
    <location>
        <begin position="1"/>
        <end position="18"/>
    </location>
</feature>
<feature type="repeat" description="TPR" evidence="3">
    <location>
        <begin position="21"/>
        <end position="54"/>
    </location>
</feature>
<keyword evidence="6" id="KW-1185">Reference proteome</keyword>
<evidence type="ECO:0000256" key="3">
    <source>
        <dbReference type="PROSITE-ProRule" id="PRU00339"/>
    </source>
</evidence>
<proteinExistence type="predicted"/>
<dbReference type="PROSITE" id="PS50005">
    <property type="entry name" value="TPR"/>
    <property type="match status" value="3"/>
</dbReference>
<dbReference type="EMBL" id="JAEQBW010000001">
    <property type="protein sequence ID" value="MBK6264212.1"/>
    <property type="molecule type" value="Genomic_DNA"/>
</dbReference>
<sequence>MKLRSIFYLMILSTMLLACNDKDNAEIGNDFYSQGEYQKAIDSYNEYLKLKPSDEIILYNRGRAYEELGQYDKALRDFKKVIEIDPKNESALLSFGKSYFREKDYKNAAFQFEKAFKLNTSSSKSALLLARALHRDGQVEEAMEYYNIAISNDNKNGEAYMYRGALKIFLNQMSGGCSDIQKAKNMNTEEAESLYNQYCK</sequence>
<dbReference type="PROSITE" id="PS51257">
    <property type="entry name" value="PROKAR_LIPOPROTEIN"/>
    <property type="match status" value="1"/>
</dbReference>
<dbReference type="AlphaFoldDB" id="A0A934WWG1"/>